<dbReference type="GO" id="GO:0120053">
    <property type="term" value="F:ribitol beta-1,4-xylosyltransferase activity"/>
    <property type="evidence" value="ECO:0007669"/>
    <property type="project" value="InterPro"/>
</dbReference>
<accession>A0A835Z7M1</accession>
<feature type="domain" description="RXYLT1 C-terminal" evidence="1">
    <location>
        <begin position="260"/>
        <end position="302"/>
    </location>
</feature>
<comment type="caution">
    <text evidence="2">The sequence shown here is derived from an EMBL/GenBank/DDBJ whole genome shotgun (WGS) entry which is preliminary data.</text>
</comment>
<protein>
    <recommendedName>
        <fullName evidence="1">RXYLT1 C-terminal domain-containing protein</fullName>
    </recommendedName>
</protein>
<dbReference type="InterPro" id="IPR057538">
    <property type="entry name" value="RXYLT1_C"/>
</dbReference>
<keyword evidence="3" id="KW-1185">Reference proteome</keyword>
<evidence type="ECO:0000313" key="3">
    <source>
        <dbReference type="Proteomes" id="UP000664859"/>
    </source>
</evidence>
<evidence type="ECO:0000313" key="2">
    <source>
        <dbReference type="EMBL" id="KAG5188505.1"/>
    </source>
</evidence>
<dbReference type="GO" id="GO:0005794">
    <property type="term" value="C:Golgi apparatus"/>
    <property type="evidence" value="ECO:0007669"/>
    <property type="project" value="TreeGrafter"/>
</dbReference>
<dbReference type="PANTHER" id="PTHR15576:SF1">
    <property type="entry name" value="RIBITOL-5-PHOSPHATE XYLOSYLTRANSFERASE 1"/>
    <property type="match status" value="1"/>
</dbReference>
<evidence type="ECO:0000259" key="1">
    <source>
        <dbReference type="Pfam" id="PF24785"/>
    </source>
</evidence>
<dbReference type="Proteomes" id="UP000664859">
    <property type="component" value="Unassembled WGS sequence"/>
</dbReference>
<dbReference type="Pfam" id="PF24785">
    <property type="entry name" value="RXYLT1_C"/>
    <property type="match status" value="1"/>
</dbReference>
<gene>
    <name evidence="2" type="ORF">JKP88DRAFT_197745</name>
</gene>
<dbReference type="GO" id="GO:0035269">
    <property type="term" value="P:protein O-linked glycosylation via mannose"/>
    <property type="evidence" value="ECO:0007669"/>
    <property type="project" value="InterPro"/>
</dbReference>
<dbReference type="AlphaFoldDB" id="A0A835Z7M1"/>
<dbReference type="PANTHER" id="PTHR15576">
    <property type="entry name" value="RIBITOL-5-PHOSPHATE XYLOSYLTRANSFERASE 1"/>
    <property type="match status" value="1"/>
</dbReference>
<name>A0A835Z7M1_9STRA</name>
<sequence>MGQVLAGQAGEHVLPAEHILLRSAAAALVPHKPLVWDAIYARGGSLEGIVSFTCDSDGANVWERIAEASRHPWHSRQPLHRTFAGAEGATLVVRLHNVGNLCSVLNHGRVFEPAPAPGTKVVLVGDFNDNIGTFSTHIPDRTVNWGNLTAQVEERFVGMEGVSALLDDTRLLLWAIQQQQIAPPAPHPKLLSLPLGLPNAGSAGALWHTYHRFLAHGDGCEQLPPRSVLLTINNSGWQHRAMVNAVVNATFGGTLVNSYGSGRPYWDILLESKFVLSPSGMGYDCYRQWEALAHGAIPVVESSPGLDRTYAGLPVLIVADWTDVTPELLESVWHEYTVERAAEWDFNRLTEGYWLDLLADAAAAGSIDSVTERHPLYSDVRRSATARRLL</sequence>
<dbReference type="OrthoDB" id="45254at2759"/>
<dbReference type="EMBL" id="JAFCMP010000068">
    <property type="protein sequence ID" value="KAG5188505.1"/>
    <property type="molecule type" value="Genomic_DNA"/>
</dbReference>
<proteinExistence type="predicted"/>
<organism evidence="2 3">
    <name type="scientific">Tribonema minus</name>
    <dbReference type="NCBI Taxonomy" id="303371"/>
    <lineage>
        <taxon>Eukaryota</taxon>
        <taxon>Sar</taxon>
        <taxon>Stramenopiles</taxon>
        <taxon>Ochrophyta</taxon>
        <taxon>PX clade</taxon>
        <taxon>Xanthophyceae</taxon>
        <taxon>Tribonematales</taxon>
        <taxon>Tribonemataceae</taxon>
        <taxon>Tribonema</taxon>
    </lineage>
</organism>
<dbReference type="InterPro" id="IPR055286">
    <property type="entry name" value="RXYLT1-like"/>
</dbReference>
<reference evidence="2" key="1">
    <citation type="submission" date="2021-02" db="EMBL/GenBank/DDBJ databases">
        <title>First Annotated Genome of the Yellow-green Alga Tribonema minus.</title>
        <authorList>
            <person name="Mahan K.M."/>
        </authorList>
    </citation>
    <scope>NUCLEOTIDE SEQUENCE</scope>
    <source>
        <strain evidence="2">UTEX B ZZ1240</strain>
    </source>
</reference>